<name>A0A2S4UGF8_9BASI</name>
<proteinExistence type="predicted"/>
<feature type="non-terminal residue" evidence="1">
    <location>
        <position position="1"/>
    </location>
</feature>
<dbReference type="PANTHER" id="PTHR33069">
    <property type="entry name" value="CHROMOSOME 7, WHOLE GENOME SHOTGUN SEQUENCE-RELATED"/>
    <property type="match status" value="1"/>
</dbReference>
<gene>
    <name evidence="1" type="ORF">PSTT_15686</name>
</gene>
<comment type="caution">
    <text evidence="1">The sequence shown here is derived from an EMBL/GenBank/DDBJ whole genome shotgun (WGS) entry which is preliminary data.</text>
</comment>
<organism evidence="1 2">
    <name type="scientific">Puccinia striiformis</name>
    <dbReference type="NCBI Taxonomy" id="27350"/>
    <lineage>
        <taxon>Eukaryota</taxon>
        <taxon>Fungi</taxon>
        <taxon>Dikarya</taxon>
        <taxon>Basidiomycota</taxon>
        <taxon>Pucciniomycotina</taxon>
        <taxon>Pucciniomycetes</taxon>
        <taxon>Pucciniales</taxon>
        <taxon>Pucciniaceae</taxon>
        <taxon>Puccinia</taxon>
    </lineage>
</organism>
<accession>A0A2S4UGF8</accession>
<dbReference type="Proteomes" id="UP000239156">
    <property type="component" value="Unassembled WGS sequence"/>
</dbReference>
<sequence>TTSSLNGIYNLRPACPNLNFTKTIGNRIRLELSDIVRRAQGSQSFHSTSSSGQVELGVFEDRCQGIVQQIEGLLEYVSENPLTDAAKPDFDPFRDVIPLIKLIRVFLNKLSKPTNNKPHPLLQMNPISLSAFLQSAALVPDQIEIFLYRIKMDHECNVKIDWEKVFDILDSLQCPIKLLEIQYLDPNGTSQSSHSQGSYHEFREWFSVWYAHHCLSGCRLNRSPEAGLTGLKFRYGIRLDQDIGGHAQGGHSTQALTGLELISFCTSLADGRRNRSKVHTRPLRRNRNSMELMDLGVFDERCQEIVHDIDDLLQYASEEPLTKAAKTDFHPFRDVIPLIKLTRLFLNKLSRPTNNKPHPLLQMSPKNLSEFLKWSAPLPGEIGLFLYRIKLNHTCGEKIDWQVVFDIFQCSHGPFEVVQRQYSDPHGNFESSQLPYQKFQKWLSVWQAHHCLSGCLLSGMPEAPLIGLKSRCSFSNPIHPFYDWLRTEQ</sequence>
<feature type="non-terminal residue" evidence="1">
    <location>
        <position position="489"/>
    </location>
</feature>
<dbReference type="EMBL" id="PKSL01000300">
    <property type="protein sequence ID" value="POV96372.1"/>
    <property type="molecule type" value="Genomic_DNA"/>
</dbReference>
<dbReference type="PANTHER" id="PTHR33069:SF3">
    <property type="entry name" value="DYNEIN HEAVY CHAIN TAIL DOMAIN-CONTAINING PROTEIN"/>
    <property type="match status" value="1"/>
</dbReference>
<evidence type="ECO:0000313" key="1">
    <source>
        <dbReference type="EMBL" id="POV96372.1"/>
    </source>
</evidence>
<protein>
    <submittedName>
        <fullName evidence="1">Uncharacterized protein</fullName>
    </submittedName>
</protein>
<dbReference type="AlphaFoldDB" id="A0A2S4UGF8"/>
<dbReference type="VEuPathDB" id="FungiDB:PSHT_10220"/>
<dbReference type="VEuPathDB" id="FungiDB:PSTT_15686"/>
<evidence type="ECO:0000313" key="2">
    <source>
        <dbReference type="Proteomes" id="UP000239156"/>
    </source>
</evidence>
<keyword evidence="2" id="KW-1185">Reference proteome</keyword>
<reference evidence="1" key="1">
    <citation type="submission" date="2017-12" db="EMBL/GenBank/DDBJ databases">
        <title>Gene loss provides genomic basis for host adaptation in cereal stripe rust fungi.</title>
        <authorList>
            <person name="Xia C."/>
        </authorList>
    </citation>
    <scope>NUCLEOTIDE SEQUENCE [LARGE SCALE GENOMIC DNA]</scope>
    <source>
        <strain evidence="1">93-210</strain>
    </source>
</reference>